<dbReference type="PANTHER" id="PTHR33383:SF1">
    <property type="entry name" value="MEMBRANE PROTEIN INSERTION EFFICIENCY FACTOR-RELATED"/>
    <property type="match status" value="1"/>
</dbReference>
<dbReference type="HAMAP" id="MF_00386">
    <property type="entry name" value="UPF0161_YidD"/>
    <property type="match status" value="1"/>
</dbReference>
<reference evidence="2 3" key="1">
    <citation type="journal article" date="2012" name="J. Bacteriol.">
        <title>Complete genome sequence of Pelagibacterium halotolerans B2T.</title>
        <authorList>
            <person name="Huo Y.Y."/>
            <person name="Cheng H."/>
            <person name="Han X.F."/>
            <person name="Jiang X.W."/>
            <person name="Sun C."/>
            <person name="Zhang X.Q."/>
            <person name="Zhu X.F."/>
            <person name="Liu Y.F."/>
            <person name="Li P.F."/>
            <person name="Ni P.X."/>
            <person name="Wu M."/>
        </authorList>
    </citation>
    <scope>NUCLEOTIDE SEQUENCE [LARGE SCALE GENOMIC DNA]</scope>
    <source>
        <strain evidence="3">DSM 22347 / JCM 15775 / CGMCC 1.7692 / B2</strain>
    </source>
</reference>
<proteinExistence type="inferred from homology"/>
<dbReference type="HOGENOM" id="CLU_144811_0_0_5"/>
<dbReference type="RefSeq" id="WP_014130919.1">
    <property type="nucleotide sequence ID" value="NC_016078.1"/>
</dbReference>
<comment type="subcellular location">
    <subcellularLocation>
        <location evidence="1">Cell inner membrane</location>
        <topology evidence="1">Peripheral membrane protein</topology>
        <orientation evidence="1">Cytoplasmic side</orientation>
    </subcellularLocation>
</comment>
<keyword evidence="3" id="KW-1185">Reference proteome</keyword>
<dbReference type="eggNOG" id="COG0759">
    <property type="taxonomic scope" value="Bacteria"/>
</dbReference>
<dbReference type="KEGG" id="phl:KKY_1758"/>
<evidence type="ECO:0000256" key="1">
    <source>
        <dbReference type="HAMAP-Rule" id="MF_00386"/>
    </source>
</evidence>
<evidence type="ECO:0000313" key="2">
    <source>
        <dbReference type="EMBL" id="AEQ51770.1"/>
    </source>
</evidence>
<dbReference type="Pfam" id="PF01809">
    <property type="entry name" value="YidD"/>
    <property type="match status" value="1"/>
</dbReference>
<dbReference type="SMART" id="SM01234">
    <property type="entry name" value="Haemolytic"/>
    <property type="match status" value="1"/>
</dbReference>
<organism evidence="2 3">
    <name type="scientific">Pelagibacterium halotolerans (strain DSM 22347 / JCM 15775 / CGMCC 1.7692 / B2)</name>
    <dbReference type="NCBI Taxonomy" id="1082931"/>
    <lineage>
        <taxon>Bacteria</taxon>
        <taxon>Pseudomonadati</taxon>
        <taxon>Pseudomonadota</taxon>
        <taxon>Alphaproteobacteria</taxon>
        <taxon>Hyphomicrobiales</taxon>
        <taxon>Devosiaceae</taxon>
        <taxon>Pelagibacterium</taxon>
    </lineage>
</organism>
<comment type="similarity">
    <text evidence="1">Belongs to the UPF0161 family.</text>
</comment>
<evidence type="ECO:0000313" key="3">
    <source>
        <dbReference type="Proteomes" id="UP000008850"/>
    </source>
</evidence>
<dbReference type="NCBIfam" id="TIGR00278">
    <property type="entry name" value="membrane protein insertion efficiency factor YidD"/>
    <property type="match status" value="1"/>
</dbReference>
<dbReference type="PATRIC" id="fig|1082931.4.peg.1728"/>
<keyword evidence="1" id="KW-1003">Cell membrane</keyword>
<gene>
    <name evidence="2" type="ordered locus">KKY_1758</name>
</gene>
<comment type="function">
    <text evidence="1">Could be involved in insertion of integral membrane proteins into the membrane.</text>
</comment>
<dbReference type="PANTHER" id="PTHR33383">
    <property type="entry name" value="MEMBRANE PROTEIN INSERTION EFFICIENCY FACTOR-RELATED"/>
    <property type="match status" value="1"/>
</dbReference>
<name>G4RDG9_PELHB</name>
<dbReference type="AlphaFoldDB" id="G4RDG9"/>
<accession>G4RDG9</accession>
<sequence length="110" mass="12864">MDRVWAVIDLPFKWAAYLLIQAYRYTLSSVTGRTCRHAPTCSEFTRDAIMRHGFWPGGWMGAGRIWRCRPGGTHGYDPVPEALPDRARWYLPWRYGRWRGGKNDEHQSHA</sequence>
<protein>
    <recommendedName>
        <fullName evidence="1">Putative membrane protein insertion efficiency factor</fullName>
    </recommendedName>
</protein>
<dbReference type="EMBL" id="CP003075">
    <property type="protein sequence ID" value="AEQ51770.1"/>
    <property type="molecule type" value="Genomic_DNA"/>
</dbReference>
<keyword evidence="1" id="KW-0997">Cell inner membrane</keyword>
<dbReference type="InterPro" id="IPR002696">
    <property type="entry name" value="Membr_insert_effic_factor_YidD"/>
</dbReference>
<dbReference type="STRING" id="1082931.KKY_1758"/>
<keyword evidence="1" id="KW-0472">Membrane</keyword>
<dbReference type="GO" id="GO:0005886">
    <property type="term" value="C:plasma membrane"/>
    <property type="evidence" value="ECO:0007669"/>
    <property type="project" value="UniProtKB-SubCell"/>
</dbReference>
<dbReference type="Proteomes" id="UP000008850">
    <property type="component" value="Chromosome"/>
</dbReference>